<dbReference type="SUPFAM" id="SSF54001">
    <property type="entry name" value="Cysteine proteinases"/>
    <property type="match status" value="1"/>
</dbReference>
<comment type="similarity">
    <text evidence="1">Belongs to the peptidase C40 family.</text>
</comment>
<dbReference type="CDD" id="cd00118">
    <property type="entry name" value="LysM"/>
    <property type="match status" value="1"/>
</dbReference>
<feature type="compositionally biased region" description="Polar residues" evidence="7">
    <location>
        <begin position="137"/>
        <end position="148"/>
    </location>
</feature>
<dbReference type="Pfam" id="PF01476">
    <property type="entry name" value="LysM"/>
    <property type="match status" value="1"/>
</dbReference>
<dbReference type="InterPro" id="IPR018392">
    <property type="entry name" value="LysM"/>
</dbReference>
<evidence type="ECO:0000313" key="11">
    <source>
        <dbReference type="Proteomes" id="UP000325295"/>
    </source>
</evidence>
<dbReference type="Pfam" id="PF00877">
    <property type="entry name" value="NLPC_P60"/>
    <property type="match status" value="1"/>
</dbReference>
<evidence type="ECO:0000259" key="9">
    <source>
        <dbReference type="PROSITE" id="PS51935"/>
    </source>
</evidence>
<keyword evidence="2" id="KW-0645">Protease</keyword>
<dbReference type="InterPro" id="IPR000064">
    <property type="entry name" value="NLP_P60_dom"/>
</dbReference>
<evidence type="ECO:0000259" key="8">
    <source>
        <dbReference type="PROSITE" id="PS51782"/>
    </source>
</evidence>
<keyword evidence="4" id="KW-0677">Repeat</keyword>
<keyword evidence="6" id="KW-0788">Thiol protease</keyword>
<evidence type="ECO:0000256" key="2">
    <source>
        <dbReference type="ARBA" id="ARBA00022670"/>
    </source>
</evidence>
<evidence type="ECO:0000256" key="3">
    <source>
        <dbReference type="ARBA" id="ARBA00022729"/>
    </source>
</evidence>
<name>A0A5P1X5T6_9LACO</name>
<keyword evidence="3" id="KW-0732">Signal</keyword>
<evidence type="ECO:0000256" key="6">
    <source>
        <dbReference type="ARBA" id="ARBA00022807"/>
    </source>
</evidence>
<feature type="region of interest" description="Disordered" evidence="7">
    <location>
        <begin position="123"/>
        <end position="148"/>
    </location>
</feature>
<evidence type="ECO:0000313" key="10">
    <source>
        <dbReference type="EMBL" id="QER68039.1"/>
    </source>
</evidence>
<dbReference type="KEGG" id="lnn:F0161_09395"/>
<dbReference type="SUPFAM" id="SSF54106">
    <property type="entry name" value="LysM domain"/>
    <property type="match status" value="1"/>
</dbReference>
<dbReference type="RefSeq" id="WP_150204404.1">
    <property type="nucleotide sequence ID" value="NZ_CP043939.1"/>
</dbReference>
<dbReference type="GO" id="GO:0008234">
    <property type="term" value="F:cysteine-type peptidase activity"/>
    <property type="evidence" value="ECO:0007669"/>
    <property type="project" value="UniProtKB-KW"/>
</dbReference>
<accession>A0A5P1X5T6</accession>
<dbReference type="PROSITE" id="PS51782">
    <property type="entry name" value="LYSM"/>
    <property type="match status" value="1"/>
</dbReference>
<dbReference type="InterPro" id="IPR038765">
    <property type="entry name" value="Papain-like_cys_pep_sf"/>
</dbReference>
<dbReference type="SMART" id="SM00257">
    <property type="entry name" value="LysM"/>
    <property type="match status" value="1"/>
</dbReference>
<dbReference type="PANTHER" id="PTHR47053:SF1">
    <property type="entry name" value="MUREIN DD-ENDOPEPTIDASE MEPH-RELATED"/>
    <property type="match status" value="1"/>
</dbReference>
<dbReference type="GO" id="GO:0006508">
    <property type="term" value="P:proteolysis"/>
    <property type="evidence" value="ECO:0007669"/>
    <property type="project" value="UniProtKB-KW"/>
</dbReference>
<feature type="domain" description="LysM" evidence="8">
    <location>
        <begin position="30"/>
        <end position="74"/>
    </location>
</feature>
<feature type="domain" description="NlpC/P60" evidence="9">
    <location>
        <begin position="148"/>
        <end position="261"/>
    </location>
</feature>
<evidence type="ECO:0000256" key="7">
    <source>
        <dbReference type="SAM" id="MobiDB-lite"/>
    </source>
</evidence>
<reference evidence="10 11" key="1">
    <citation type="submission" date="2019-09" db="EMBL/GenBank/DDBJ databases">
        <title>Complete Genome Sequence of Lactobacillus nenjiangensis SH-Y15, isolated from sauerkraut.</title>
        <authorList>
            <person name="Yang H."/>
        </authorList>
    </citation>
    <scope>NUCLEOTIDE SEQUENCE [LARGE SCALE GENOMIC DNA]</scope>
    <source>
        <strain evidence="10 11">SH-Y15</strain>
    </source>
</reference>
<keyword evidence="11" id="KW-1185">Reference proteome</keyword>
<dbReference type="AlphaFoldDB" id="A0A5P1X5T6"/>
<proteinExistence type="inferred from homology"/>
<dbReference type="PROSITE" id="PS51935">
    <property type="entry name" value="NLPC_P60"/>
    <property type="match status" value="1"/>
</dbReference>
<dbReference type="EMBL" id="CP043939">
    <property type="protein sequence ID" value="QER68039.1"/>
    <property type="molecule type" value="Genomic_DNA"/>
</dbReference>
<dbReference type="InterPro" id="IPR051202">
    <property type="entry name" value="Peptidase_C40"/>
</dbReference>
<gene>
    <name evidence="10" type="ORF">F0161_09395</name>
</gene>
<dbReference type="OrthoDB" id="1654978at2"/>
<feature type="compositionally biased region" description="Low complexity" evidence="7">
    <location>
        <begin position="123"/>
        <end position="136"/>
    </location>
</feature>
<dbReference type="Proteomes" id="UP000325295">
    <property type="component" value="Chromosome"/>
</dbReference>
<dbReference type="Gene3D" id="3.90.1720.10">
    <property type="entry name" value="endopeptidase domain like (from Nostoc punctiforme)"/>
    <property type="match status" value="1"/>
</dbReference>
<evidence type="ECO:0000256" key="4">
    <source>
        <dbReference type="ARBA" id="ARBA00022737"/>
    </source>
</evidence>
<keyword evidence="5" id="KW-0378">Hydrolase</keyword>
<organism evidence="10 11">
    <name type="scientific">Paucilactobacillus nenjiangensis</name>
    <dbReference type="NCBI Taxonomy" id="1296540"/>
    <lineage>
        <taxon>Bacteria</taxon>
        <taxon>Bacillati</taxon>
        <taxon>Bacillota</taxon>
        <taxon>Bacilli</taxon>
        <taxon>Lactobacillales</taxon>
        <taxon>Lactobacillaceae</taxon>
        <taxon>Paucilactobacillus</taxon>
    </lineage>
</organism>
<dbReference type="InterPro" id="IPR036779">
    <property type="entry name" value="LysM_dom_sf"/>
</dbReference>
<evidence type="ECO:0000256" key="5">
    <source>
        <dbReference type="ARBA" id="ARBA00022801"/>
    </source>
</evidence>
<evidence type="ECO:0000256" key="1">
    <source>
        <dbReference type="ARBA" id="ARBA00007074"/>
    </source>
</evidence>
<dbReference type="PANTHER" id="PTHR47053">
    <property type="entry name" value="MUREIN DD-ENDOPEPTIDASE MEPH-RELATED"/>
    <property type="match status" value="1"/>
</dbReference>
<dbReference type="Gene3D" id="3.10.350.10">
    <property type="entry name" value="LysM domain"/>
    <property type="match status" value="1"/>
</dbReference>
<protein>
    <submittedName>
        <fullName evidence="10">LysM peptidoglycan-binding domain-containing protein</fullName>
    </submittedName>
</protein>
<sequence>MSKSVVTKALISTLGAVGVFVVGTQVANADTINIASGDTISAYAAKYNVSIDDIVKANKLADANLIIAGHTIEIPGATSDATSEVASSAVADTTVASSAVESSAVESSAVASSAVADSTVASTDTTSAAPADSSSDQQTPAPASTGSSVAAGQGLATALGQIGVPYVWGGNTTTGFDCSGLVQYAYGLSQRTTSEQATIGEHHYDVTNAPAGALVFWGSDSNPYHVGISLGNGQYVAAPQPGQSVKIGSMQYYKPSFYINM</sequence>